<reference evidence="1" key="1">
    <citation type="journal article" date="2014" name="Front. Microbiol.">
        <title>High frequency of phylogenetically diverse reductive dehalogenase-homologous genes in deep subseafloor sedimentary metagenomes.</title>
        <authorList>
            <person name="Kawai M."/>
            <person name="Futagami T."/>
            <person name="Toyoda A."/>
            <person name="Takaki Y."/>
            <person name="Nishi S."/>
            <person name="Hori S."/>
            <person name="Arai W."/>
            <person name="Tsubouchi T."/>
            <person name="Morono Y."/>
            <person name="Uchiyama I."/>
            <person name="Ito T."/>
            <person name="Fujiyama A."/>
            <person name="Inagaki F."/>
            <person name="Takami H."/>
        </authorList>
    </citation>
    <scope>NUCLEOTIDE SEQUENCE</scope>
    <source>
        <strain evidence="1">Expedition CK06-06</strain>
    </source>
</reference>
<sequence>MQGGDGRHLPTILGGLGVITDEDQAISQTVGDI</sequence>
<dbReference type="EMBL" id="BARS01016832">
    <property type="protein sequence ID" value="GAF91231.1"/>
    <property type="molecule type" value="Genomic_DNA"/>
</dbReference>
<accession>X0TVL6</accession>
<feature type="non-terminal residue" evidence="1">
    <location>
        <position position="33"/>
    </location>
</feature>
<evidence type="ECO:0000313" key="1">
    <source>
        <dbReference type="EMBL" id="GAF91231.1"/>
    </source>
</evidence>
<dbReference type="AlphaFoldDB" id="X0TVL6"/>
<proteinExistence type="predicted"/>
<name>X0TVL6_9ZZZZ</name>
<protein>
    <submittedName>
        <fullName evidence="1">Uncharacterized protein</fullName>
    </submittedName>
</protein>
<gene>
    <name evidence="1" type="ORF">S01H1_27614</name>
</gene>
<organism evidence="1">
    <name type="scientific">marine sediment metagenome</name>
    <dbReference type="NCBI Taxonomy" id="412755"/>
    <lineage>
        <taxon>unclassified sequences</taxon>
        <taxon>metagenomes</taxon>
        <taxon>ecological metagenomes</taxon>
    </lineage>
</organism>
<comment type="caution">
    <text evidence="1">The sequence shown here is derived from an EMBL/GenBank/DDBJ whole genome shotgun (WGS) entry which is preliminary data.</text>
</comment>